<evidence type="ECO:0000256" key="2">
    <source>
        <dbReference type="PROSITE-ProRule" id="PRU00335"/>
    </source>
</evidence>
<dbReference type="EMBL" id="JXAL01000012">
    <property type="protein sequence ID" value="KIL36322.1"/>
    <property type="molecule type" value="Genomic_DNA"/>
</dbReference>
<dbReference type="InterPro" id="IPR039532">
    <property type="entry name" value="TetR_C_Firmicutes"/>
</dbReference>
<name>A0ABR5A5X4_9BACL</name>
<organism evidence="4 5">
    <name type="scientific">Cohnella kolymensis</name>
    <dbReference type="NCBI Taxonomy" id="1590652"/>
    <lineage>
        <taxon>Bacteria</taxon>
        <taxon>Bacillati</taxon>
        <taxon>Bacillota</taxon>
        <taxon>Bacilli</taxon>
        <taxon>Bacillales</taxon>
        <taxon>Paenibacillaceae</taxon>
        <taxon>Cohnella</taxon>
    </lineage>
</organism>
<evidence type="ECO:0000313" key="5">
    <source>
        <dbReference type="Proteomes" id="UP000054526"/>
    </source>
</evidence>
<evidence type="ECO:0000259" key="3">
    <source>
        <dbReference type="PROSITE" id="PS50977"/>
    </source>
</evidence>
<dbReference type="PANTHER" id="PTHR43479">
    <property type="entry name" value="ACREF/ENVCD OPERON REPRESSOR-RELATED"/>
    <property type="match status" value="1"/>
</dbReference>
<dbReference type="InterPro" id="IPR009057">
    <property type="entry name" value="Homeodomain-like_sf"/>
</dbReference>
<protein>
    <submittedName>
        <fullName evidence="4">TetR family transcriptional regulator</fullName>
    </submittedName>
</protein>
<keyword evidence="1 2" id="KW-0238">DNA-binding</keyword>
<feature type="domain" description="HTH tetR-type" evidence="3">
    <location>
        <begin position="10"/>
        <end position="70"/>
    </location>
</feature>
<evidence type="ECO:0000313" key="4">
    <source>
        <dbReference type="EMBL" id="KIL36322.1"/>
    </source>
</evidence>
<dbReference type="InterPro" id="IPR001647">
    <property type="entry name" value="HTH_TetR"/>
</dbReference>
<dbReference type="PANTHER" id="PTHR43479:SF7">
    <property type="entry name" value="TETR-FAMILY TRANSCRIPTIONAL REGULATOR"/>
    <property type="match status" value="1"/>
</dbReference>
<dbReference type="Pfam" id="PF14278">
    <property type="entry name" value="TetR_C_8"/>
    <property type="match status" value="1"/>
</dbReference>
<sequence length="203" mass="23525">MSEKMDRRQARTKQLLRTALMELIEEKGMENITVTDISNRASINRGTFYLHYRDVAEMLEQLKEELFKDLMKYMLQVDFVELMKHAAKDEPYPVSVRIFEEISRNADFFKVIVGPKGDPAFPLRIKQMMTTHIYGRLTAWQPKEENMLVPKDYLIAHVTSANFGVLLHWVETGMKETPKELGLILTRLLNHGPLNSSGLKTIN</sequence>
<accession>A0ABR5A5X4</accession>
<dbReference type="InterPro" id="IPR050624">
    <property type="entry name" value="HTH-type_Tx_Regulator"/>
</dbReference>
<dbReference type="SUPFAM" id="SSF46689">
    <property type="entry name" value="Homeodomain-like"/>
    <property type="match status" value="1"/>
</dbReference>
<dbReference type="PROSITE" id="PS50977">
    <property type="entry name" value="HTH_TETR_2"/>
    <property type="match status" value="1"/>
</dbReference>
<keyword evidence="5" id="KW-1185">Reference proteome</keyword>
<gene>
    <name evidence="4" type="ORF">SD71_08660</name>
</gene>
<dbReference type="Proteomes" id="UP000054526">
    <property type="component" value="Unassembled WGS sequence"/>
</dbReference>
<reference evidence="4 5" key="1">
    <citation type="submission" date="2014-12" db="EMBL/GenBank/DDBJ databases">
        <title>Draft genome sequence of Cohnella kolymensis strain B-2846.</title>
        <authorList>
            <person name="Karlyshev A.V."/>
            <person name="Kudryashova E.B."/>
        </authorList>
    </citation>
    <scope>NUCLEOTIDE SEQUENCE [LARGE SCALE GENOMIC DNA]</scope>
    <source>
        <strain evidence="4 5">VKM B-2846</strain>
    </source>
</reference>
<proteinExistence type="predicted"/>
<dbReference type="Gene3D" id="1.10.357.10">
    <property type="entry name" value="Tetracycline Repressor, domain 2"/>
    <property type="match status" value="1"/>
</dbReference>
<feature type="DNA-binding region" description="H-T-H motif" evidence="2">
    <location>
        <begin position="33"/>
        <end position="52"/>
    </location>
</feature>
<comment type="caution">
    <text evidence="4">The sequence shown here is derived from an EMBL/GenBank/DDBJ whole genome shotgun (WGS) entry which is preliminary data.</text>
</comment>
<evidence type="ECO:0000256" key="1">
    <source>
        <dbReference type="ARBA" id="ARBA00023125"/>
    </source>
</evidence>
<dbReference type="RefSeq" id="WP_041062037.1">
    <property type="nucleotide sequence ID" value="NZ_JXAL01000012.1"/>
</dbReference>
<dbReference type="Pfam" id="PF00440">
    <property type="entry name" value="TetR_N"/>
    <property type="match status" value="1"/>
</dbReference>